<keyword evidence="2" id="KW-0808">Transferase</keyword>
<dbReference type="SUPFAM" id="SSF55729">
    <property type="entry name" value="Acyl-CoA N-acyltransferases (Nat)"/>
    <property type="match status" value="1"/>
</dbReference>
<accession>A0ABV6NNY0</accession>
<proteinExistence type="predicted"/>
<dbReference type="EC" id="2.3.1.202" evidence="2"/>
<dbReference type="InterPro" id="IPR020036">
    <property type="entry name" value="PseH"/>
</dbReference>
<name>A0ABV6NNY0_9BACI</name>
<evidence type="ECO:0000313" key="2">
    <source>
        <dbReference type="EMBL" id="MFC0562374.1"/>
    </source>
</evidence>
<dbReference type="Proteomes" id="UP001589833">
    <property type="component" value="Unassembled WGS sequence"/>
</dbReference>
<reference evidence="2 3" key="1">
    <citation type="submission" date="2024-09" db="EMBL/GenBank/DDBJ databases">
        <authorList>
            <person name="Sun Q."/>
            <person name="Mori K."/>
        </authorList>
    </citation>
    <scope>NUCLEOTIDE SEQUENCE [LARGE SCALE GENOMIC DNA]</scope>
    <source>
        <strain evidence="2 3">NCAIM B.02301</strain>
    </source>
</reference>
<dbReference type="RefSeq" id="WP_273844877.1">
    <property type="nucleotide sequence ID" value="NZ_JAQQWT010000010.1"/>
</dbReference>
<dbReference type="InterPro" id="IPR016181">
    <property type="entry name" value="Acyl_CoA_acyltransferase"/>
</dbReference>
<evidence type="ECO:0000259" key="1">
    <source>
        <dbReference type="PROSITE" id="PS51186"/>
    </source>
</evidence>
<dbReference type="GO" id="GO:0016746">
    <property type="term" value="F:acyltransferase activity"/>
    <property type="evidence" value="ECO:0007669"/>
    <property type="project" value="UniProtKB-KW"/>
</dbReference>
<organism evidence="2 3">
    <name type="scientific">Halalkalibacter alkalisediminis</name>
    <dbReference type="NCBI Taxonomy" id="935616"/>
    <lineage>
        <taxon>Bacteria</taxon>
        <taxon>Bacillati</taxon>
        <taxon>Bacillota</taxon>
        <taxon>Bacilli</taxon>
        <taxon>Bacillales</taxon>
        <taxon>Bacillaceae</taxon>
        <taxon>Halalkalibacter</taxon>
    </lineage>
</organism>
<dbReference type="Gene3D" id="3.40.630.30">
    <property type="match status" value="1"/>
</dbReference>
<evidence type="ECO:0000313" key="3">
    <source>
        <dbReference type="Proteomes" id="UP001589833"/>
    </source>
</evidence>
<sequence length="181" mass="21513">MVDLSKYALKELEESDLKLILNWRNSKRIRNLMYTDHEITMTEHERWFQRITKDDSNLFKLLLYGNRRLGLVNFSNIDKMNNKCYWGFYIGDLEAPRGSGTIMGMLALDLVFEKMGLRKVCAEVLEFNSSSIRYHKKLGFKEEGRFIQHVIKNNQYIDVIPMAIFSHQWKDVKKKILTNIR</sequence>
<dbReference type="Pfam" id="PF13420">
    <property type="entry name" value="Acetyltransf_4"/>
    <property type="match status" value="1"/>
</dbReference>
<feature type="domain" description="N-acetyltransferase" evidence="1">
    <location>
        <begin position="7"/>
        <end position="163"/>
    </location>
</feature>
<comment type="caution">
    <text evidence="2">The sequence shown here is derived from an EMBL/GenBank/DDBJ whole genome shotgun (WGS) entry which is preliminary data.</text>
</comment>
<dbReference type="InterPro" id="IPR000182">
    <property type="entry name" value="GNAT_dom"/>
</dbReference>
<protein>
    <submittedName>
        <fullName evidence="2">UDP-4-amino-4, 6-dideoxy-N-acetyl-beta-L-altrosamine N-acetyltransferase</fullName>
        <ecNumber evidence="2">2.3.1.202</ecNumber>
    </submittedName>
</protein>
<keyword evidence="3" id="KW-1185">Reference proteome</keyword>
<dbReference type="PROSITE" id="PS51186">
    <property type="entry name" value="GNAT"/>
    <property type="match status" value="1"/>
</dbReference>
<gene>
    <name evidence="2" type="primary">pseH</name>
    <name evidence="2" type="ORF">ACFFH4_26445</name>
</gene>
<dbReference type="NCBIfam" id="TIGR03585">
    <property type="entry name" value="PseH"/>
    <property type="match status" value="1"/>
</dbReference>
<keyword evidence="2" id="KW-0012">Acyltransferase</keyword>
<dbReference type="PANTHER" id="PTHR43415">
    <property type="entry name" value="SPERMIDINE N(1)-ACETYLTRANSFERASE"/>
    <property type="match status" value="1"/>
</dbReference>
<dbReference type="EMBL" id="JBHLTR010000131">
    <property type="protein sequence ID" value="MFC0562374.1"/>
    <property type="molecule type" value="Genomic_DNA"/>
</dbReference>
<dbReference type="PANTHER" id="PTHR43415:SF3">
    <property type="entry name" value="GNAT-FAMILY ACETYLTRANSFERASE"/>
    <property type="match status" value="1"/>
</dbReference>